<dbReference type="InterPro" id="IPR014347">
    <property type="entry name" value="Tautomerase/MIF_sf"/>
</dbReference>
<dbReference type="EMBL" id="MPKY01000004">
    <property type="protein sequence ID" value="OJS98060.1"/>
    <property type="molecule type" value="Genomic_DNA"/>
</dbReference>
<dbReference type="InterPro" id="IPR004370">
    <property type="entry name" value="4-OT-like_dom"/>
</dbReference>
<name>A0A1M2URY6_MARNT</name>
<evidence type="ECO:0000259" key="10">
    <source>
        <dbReference type="Pfam" id="PF01361"/>
    </source>
</evidence>
<feature type="compositionally biased region" description="Polar residues" evidence="9">
    <location>
        <begin position="133"/>
        <end position="142"/>
    </location>
</feature>
<comment type="catalytic activity">
    <reaction evidence="1">
        <text>(2Z,4E)-2-hydroxyhexa-2,4-dienedioate = (3E)-2-oxohex-3-enedioate</text>
        <dbReference type="Rhea" id="RHEA:33431"/>
        <dbReference type="ChEBI" id="CHEBI:28080"/>
        <dbReference type="ChEBI" id="CHEBI:64908"/>
        <dbReference type="EC" id="5.3.2.6"/>
    </reaction>
</comment>
<feature type="domain" description="4-oxalocrotonate tautomerase-like" evidence="10">
    <location>
        <begin position="2"/>
        <end position="60"/>
    </location>
</feature>
<evidence type="ECO:0000256" key="5">
    <source>
        <dbReference type="ARBA" id="ARBA00012667"/>
    </source>
</evidence>
<evidence type="ECO:0000313" key="12">
    <source>
        <dbReference type="Proteomes" id="UP000183986"/>
    </source>
</evidence>
<evidence type="ECO:0000313" key="11">
    <source>
        <dbReference type="EMBL" id="OJS98060.1"/>
    </source>
</evidence>
<evidence type="ECO:0000256" key="1">
    <source>
        <dbReference type="ARBA" id="ARBA00001379"/>
    </source>
</evidence>
<feature type="domain" description="4-oxalocrotonate tautomerase-like" evidence="10">
    <location>
        <begin position="72"/>
        <end position="122"/>
    </location>
</feature>
<dbReference type="EC" id="5.3.2.6" evidence="5"/>
<gene>
    <name evidence="11" type="ORF">BEE62_17290</name>
</gene>
<evidence type="ECO:0000256" key="4">
    <source>
        <dbReference type="ARBA" id="ARBA00011643"/>
    </source>
</evidence>
<evidence type="ECO:0000256" key="7">
    <source>
        <dbReference type="ARBA" id="ARBA00023235"/>
    </source>
</evidence>
<dbReference type="Gene3D" id="3.30.429.10">
    <property type="entry name" value="Macrophage Migration Inhibitory Factor"/>
    <property type="match status" value="2"/>
</dbReference>
<organism evidence="11 12">
    <name type="scientific">Marinobacter nauticus</name>
    <name type="common">Marinobacter hydrocarbonoclasticus</name>
    <name type="synonym">Marinobacter aquaeolei</name>
    <dbReference type="NCBI Taxonomy" id="2743"/>
    <lineage>
        <taxon>Bacteria</taxon>
        <taxon>Pseudomonadati</taxon>
        <taxon>Pseudomonadota</taxon>
        <taxon>Gammaproteobacteria</taxon>
        <taxon>Pseudomonadales</taxon>
        <taxon>Marinobacteraceae</taxon>
        <taxon>Marinobacter</taxon>
    </lineage>
</organism>
<dbReference type="AlphaFoldDB" id="A0A1M2URY6"/>
<feature type="region of interest" description="Disordered" evidence="9">
    <location>
        <begin position="115"/>
        <end position="142"/>
    </location>
</feature>
<evidence type="ECO:0000256" key="2">
    <source>
        <dbReference type="ARBA" id="ARBA00003024"/>
    </source>
</evidence>
<reference evidence="11" key="1">
    <citation type="submission" date="2016-11" db="EMBL/GenBank/DDBJ databases">
        <title>Draft Genome Sequence of Marinobacter hydrocarbonoclasticus strain STW2, a polyaromatic aromatic hydrocarbon degrading and denitrifying bacterium from rhizosphere of Seagrass Enhalus acodoides.</title>
        <authorList>
            <person name="Ling J."/>
            <person name="Dong J."/>
        </authorList>
    </citation>
    <scope>NUCLEOTIDE SEQUENCE [LARGE SCALE GENOMIC DNA]</scope>
    <source>
        <strain evidence="11">STW2</strain>
    </source>
</reference>
<dbReference type="GO" id="GO:0016853">
    <property type="term" value="F:isomerase activity"/>
    <property type="evidence" value="ECO:0007669"/>
    <property type="project" value="UniProtKB-KW"/>
</dbReference>
<evidence type="ECO:0000256" key="6">
    <source>
        <dbReference type="ARBA" id="ARBA00015750"/>
    </source>
</evidence>
<proteinExistence type="inferred from homology"/>
<dbReference type="SUPFAM" id="SSF55331">
    <property type="entry name" value="Tautomerase/MIF"/>
    <property type="match status" value="1"/>
</dbReference>
<evidence type="ECO:0000256" key="8">
    <source>
        <dbReference type="ARBA" id="ARBA00029674"/>
    </source>
</evidence>
<accession>A0A1M2URY6</accession>
<dbReference type="PANTHER" id="PTHR35530">
    <property type="entry name" value="TAUTOMERASE-RELATED"/>
    <property type="match status" value="1"/>
</dbReference>
<evidence type="ECO:0000256" key="9">
    <source>
        <dbReference type="SAM" id="MobiDB-lite"/>
    </source>
</evidence>
<dbReference type="PANTHER" id="PTHR35530:SF1">
    <property type="entry name" value="2-HYDROXYMUCONATE TAUTOMERASE"/>
    <property type="match status" value="1"/>
</dbReference>
<dbReference type="Pfam" id="PF01361">
    <property type="entry name" value="Tautomerase"/>
    <property type="match status" value="2"/>
</dbReference>
<dbReference type="OrthoDB" id="9804765at2"/>
<comment type="subunit">
    <text evidence="4">Homohexamer.</text>
</comment>
<keyword evidence="7" id="KW-0413">Isomerase</keyword>
<dbReference type="RefSeq" id="WP_072678550.1">
    <property type="nucleotide sequence ID" value="NZ_MPKY01000004.1"/>
</dbReference>
<sequence>MPVVQFHLADDKYSVEQCEELMVKASKLYSSVLGSPMERVRVFIQFHKPWAMATAGKPVSRGGAVAPYFCFIVLEGRSLDQRQALIEGFTDLIASVLGEEKQLVRGACWPVPPEDWGIGGKPASELRKDEISQRQQQVGRTP</sequence>
<protein>
    <recommendedName>
        <fullName evidence="6">2-hydroxymuconate tautomerase</fullName>
        <ecNumber evidence="5">5.3.2.6</ecNumber>
    </recommendedName>
    <alternativeName>
        <fullName evidence="8">4-oxalocrotonate tautomerase</fullName>
    </alternativeName>
</protein>
<evidence type="ECO:0000256" key="3">
    <source>
        <dbReference type="ARBA" id="ARBA00006723"/>
    </source>
</evidence>
<keyword evidence="12" id="KW-1185">Reference proteome</keyword>
<comment type="caution">
    <text evidence="11">The sequence shown here is derived from an EMBL/GenBank/DDBJ whole genome shotgun (WGS) entry which is preliminary data.</text>
</comment>
<dbReference type="Proteomes" id="UP000183986">
    <property type="component" value="Unassembled WGS sequence"/>
</dbReference>
<comment type="similarity">
    <text evidence="3">Belongs to the 4-oxalocrotonate tautomerase family.</text>
</comment>
<comment type="function">
    <text evidence="2">Catalyzes the ketonization of 2-hydroxymuconate stereoselectively to yield 2-oxo-3-hexenedioate.</text>
</comment>